<reference evidence="1 2" key="1">
    <citation type="journal article" date="2014" name="BMC Genomics">
        <title>Genomic comparison of sporeforming bacilli isolated from milk.</title>
        <authorList>
            <person name="Moreno Switt A.I."/>
            <person name="Andrus A.D."/>
            <person name="Ranieri M.L."/>
            <person name="Orsi R.H."/>
            <person name="Ivy R."/>
            <person name="den Bakker H.C."/>
            <person name="Martin N.H."/>
            <person name="Wiedmann M."/>
            <person name="Boor K.J."/>
        </authorList>
    </citation>
    <scope>NUCLEOTIDE SEQUENCE [LARGE SCALE GENOMIC DNA]</scope>
    <source>
        <strain evidence="1 2">FSL R5-213</strain>
    </source>
</reference>
<protein>
    <submittedName>
        <fullName evidence="1">Uncharacterized protein</fullName>
    </submittedName>
</protein>
<comment type="caution">
    <text evidence="1">The sequence shown here is derived from an EMBL/GenBank/DDBJ whole genome shotgun (WGS) entry which is preliminary data.</text>
</comment>
<organism evidence="1 2">
    <name type="scientific">Viridibacillus arenosi FSL R5-213</name>
    <dbReference type="NCBI Taxonomy" id="1227360"/>
    <lineage>
        <taxon>Bacteria</taxon>
        <taxon>Bacillati</taxon>
        <taxon>Bacillota</taxon>
        <taxon>Bacilli</taxon>
        <taxon>Bacillales</taxon>
        <taxon>Caryophanaceae</taxon>
        <taxon>Viridibacillus</taxon>
    </lineage>
</organism>
<accession>W4EXM2</accession>
<evidence type="ECO:0000313" key="2">
    <source>
        <dbReference type="Proteomes" id="UP000019062"/>
    </source>
</evidence>
<evidence type="ECO:0000313" key="1">
    <source>
        <dbReference type="EMBL" id="ETT85333.1"/>
    </source>
</evidence>
<name>W4EXM2_9BACL</name>
<keyword evidence="2" id="KW-1185">Reference proteome</keyword>
<dbReference type="Proteomes" id="UP000019062">
    <property type="component" value="Unassembled WGS sequence"/>
</dbReference>
<sequence length="79" mass="9353">MTIDIPIRAIIIEKSWVLMGKNINKELLDEHTKKSRELIDLAKAELELIDNKQLIELEKVREVKIKLQQEITEIEKEIF</sequence>
<dbReference type="AlphaFoldDB" id="W4EXM2"/>
<gene>
    <name evidence="1" type="ORF">C176_11569</name>
</gene>
<dbReference type="EMBL" id="ASQA01000018">
    <property type="protein sequence ID" value="ETT85333.1"/>
    <property type="molecule type" value="Genomic_DNA"/>
</dbReference>
<dbReference type="RefSeq" id="WP_038184843.1">
    <property type="nucleotide sequence ID" value="NZ_ASQA01000018.1"/>
</dbReference>
<proteinExistence type="predicted"/>